<accession>A0A183DJY2</accession>
<dbReference type="AlphaFoldDB" id="A0A183DJY2"/>
<reference evidence="1" key="1">
    <citation type="submission" date="2016-06" db="UniProtKB">
        <authorList>
            <consortium name="WormBaseParasite"/>
        </authorList>
    </citation>
    <scope>IDENTIFICATION</scope>
</reference>
<name>A0A183DJY2_9BILA</name>
<proteinExistence type="predicted"/>
<dbReference type="WBParaSite" id="GPUH_0000903301-mRNA-1">
    <property type="protein sequence ID" value="GPUH_0000903301-mRNA-1"/>
    <property type="gene ID" value="GPUH_0000903301"/>
</dbReference>
<organism evidence="1">
    <name type="scientific">Gongylonema pulchrum</name>
    <dbReference type="NCBI Taxonomy" id="637853"/>
    <lineage>
        <taxon>Eukaryota</taxon>
        <taxon>Metazoa</taxon>
        <taxon>Ecdysozoa</taxon>
        <taxon>Nematoda</taxon>
        <taxon>Chromadorea</taxon>
        <taxon>Rhabditida</taxon>
        <taxon>Spirurina</taxon>
        <taxon>Spiruromorpha</taxon>
        <taxon>Spiruroidea</taxon>
        <taxon>Gongylonematidae</taxon>
        <taxon>Gongylonema</taxon>
    </lineage>
</organism>
<sequence length="51" mass="5927">LPSDRFKKAIGHWTAVVSTLRVKNANSSKCQWHFEVRTGEVMAEQVRTRRN</sequence>
<evidence type="ECO:0000313" key="1">
    <source>
        <dbReference type="WBParaSite" id="GPUH_0000903301-mRNA-1"/>
    </source>
</evidence>
<protein>
    <submittedName>
        <fullName evidence="1">DUF3598 domain-containing protein</fullName>
    </submittedName>
</protein>